<evidence type="ECO:0000256" key="5">
    <source>
        <dbReference type="ARBA" id="ARBA00061276"/>
    </source>
</evidence>
<dbReference type="GO" id="GO:0005737">
    <property type="term" value="C:cytoplasm"/>
    <property type="evidence" value="ECO:0007669"/>
    <property type="project" value="TreeGrafter"/>
</dbReference>
<feature type="domain" description="RanBD1" evidence="10">
    <location>
        <begin position="23"/>
        <end position="153"/>
    </location>
</feature>
<evidence type="ECO:0000256" key="8">
    <source>
        <dbReference type="ARBA" id="ARBA00081162"/>
    </source>
</evidence>
<dbReference type="InterPro" id="IPR000156">
    <property type="entry name" value="Ran_bind_dom"/>
</dbReference>
<evidence type="ECO:0000256" key="6">
    <source>
        <dbReference type="ARBA" id="ARBA00066150"/>
    </source>
</evidence>
<feature type="compositionally biased region" description="Basic and acidic residues" evidence="9">
    <location>
        <begin position="157"/>
        <end position="187"/>
    </location>
</feature>
<comment type="function">
    <text evidence="4">Plays a role in RAN-dependent nucleocytoplasmic transport. Alleviates the TNPO1-dependent inhibition of RAN GTPase activity and mediates the dissociation of RAN from proteins involved in transport into the nucleus. Induces a conformation change in the complex formed by XPO1 and RAN that triggers the release of the nuclear export signal of cargo proteins. Promotes the disassembly of the complex formed by RAN and importin beta. Promotes dissociation of RAN from a complex with KPNA2 and CSE1L. Required for normal mitotic spindle assembly and normal progress through mitosis via its effect on RAN. Does not increase the RAN GTPase activity by itself, but increases GTP hydrolysis mediated by RANGAP1. Inhibits RCC1-dependent exchange of RAN-bound GDP by GTP.</text>
</comment>
<evidence type="ECO:0000256" key="7">
    <source>
        <dbReference type="ARBA" id="ARBA00067380"/>
    </source>
</evidence>
<sequence>MSDAETKKIEETQEEVVESQDVHFEPVIKLEDIEVKTLEEDEITKFKIFDKEAAEWKERGTGDVKLLEHKALGKIRVLMRRDKTLKVCANHYVSQEMKLSPNVGSDRSWVYTVANDFSEGEAEHQLFAIRFANSENAGLFKKAFEEARESNAALTENKSEPASEETKDAEKTETEQKSEETKEESKE</sequence>
<evidence type="ECO:0000256" key="4">
    <source>
        <dbReference type="ARBA" id="ARBA00056716"/>
    </source>
</evidence>
<evidence type="ECO:0000259" key="10">
    <source>
        <dbReference type="PROSITE" id="PS50196"/>
    </source>
</evidence>
<proteinExistence type="inferred from homology"/>
<feature type="region of interest" description="Disordered" evidence="9">
    <location>
        <begin position="150"/>
        <end position="187"/>
    </location>
</feature>
<dbReference type="CDD" id="cd13179">
    <property type="entry name" value="RanBD_RanBP1"/>
    <property type="match status" value="1"/>
</dbReference>
<dbReference type="STRING" id="133385.A0A2T9YDL0"/>
<evidence type="ECO:0000256" key="9">
    <source>
        <dbReference type="SAM" id="MobiDB-lite"/>
    </source>
</evidence>
<dbReference type="InterPro" id="IPR045256">
    <property type="entry name" value="RanBP1_RanBD"/>
</dbReference>
<gene>
    <name evidence="11" type="ORF">BB561_004886</name>
</gene>
<keyword evidence="12" id="KW-1185">Reference proteome</keyword>
<accession>A0A2T9YDL0</accession>
<dbReference type="Gene3D" id="2.30.29.30">
    <property type="entry name" value="Pleckstrin-homology domain (PH domain)/Phosphotyrosine-binding domain (PTB)"/>
    <property type="match status" value="1"/>
</dbReference>
<dbReference type="GO" id="GO:0006913">
    <property type="term" value="P:nucleocytoplasmic transport"/>
    <property type="evidence" value="ECO:0007669"/>
    <property type="project" value="InterPro"/>
</dbReference>
<dbReference type="FunFam" id="2.30.29.30:FF:000824">
    <property type="entry name" value="Ran-specific GTPase-activating protein"/>
    <property type="match status" value="1"/>
</dbReference>
<comment type="similarity">
    <text evidence="5">Belongs to the RANBP1 family.</text>
</comment>
<evidence type="ECO:0000256" key="1">
    <source>
        <dbReference type="ARBA" id="ARBA00022468"/>
    </source>
</evidence>
<evidence type="ECO:0000313" key="12">
    <source>
        <dbReference type="Proteomes" id="UP000245383"/>
    </source>
</evidence>
<dbReference type="SUPFAM" id="SSF50729">
    <property type="entry name" value="PH domain-like"/>
    <property type="match status" value="1"/>
</dbReference>
<protein>
    <recommendedName>
        <fullName evidence="7">Ran-specific GTPase-activating protein</fullName>
    </recommendedName>
    <alternativeName>
        <fullName evidence="8">Ran-binding protein 1</fullName>
    </alternativeName>
</protein>
<keyword evidence="3" id="KW-0007">Acetylation</keyword>
<organism evidence="11 12">
    <name type="scientific">Smittium simulii</name>
    <dbReference type="NCBI Taxonomy" id="133385"/>
    <lineage>
        <taxon>Eukaryota</taxon>
        <taxon>Fungi</taxon>
        <taxon>Fungi incertae sedis</taxon>
        <taxon>Zoopagomycota</taxon>
        <taxon>Kickxellomycotina</taxon>
        <taxon>Harpellomycetes</taxon>
        <taxon>Harpellales</taxon>
        <taxon>Legeriomycetaceae</taxon>
        <taxon>Smittium</taxon>
    </lineage>
</organism>
<dbReference type="GO" id="GO:0005643">
    <property type="term" value="C:nuclear pore"/>
    <property type="evidence" value="ECO:0007669"/>
    <property type="project" value="TreeGrafter"/>
</dbReference>
<evidence type="ECO:0000313" key="11">
    <source>
        <dbReference type="EMBL" id="PVU90422.1"/>
    </source>
</evidence>
<evidence type="ECO:0000256" key="2">
    <source>
        <dbReference type="ARBA" id="ARBA00022553"/>
    </source>
</evidence>
<evidence type="ECO:0000256" key="3">
    <source>
        <dbReference type="ARBA" id="ARBA00022990"/>
    </source>
</evidence>
<dbReference type="OrthoDB" id="2357150at2759"/>
<dbReference type="InterPro" id="IPR011993">
    <property type="entry name" value="PH-like_dom_sf"/>
</dbReference>
<dbReference type="Pfam" id="PF00638">
    <property type="entry name" value="Ran_BP1"/>
    <property type="match status" value="1"/>
</dbReference>
<dbReference type="AlphaFoldDB" id="A0A2T9YDL0"/>
<dbReference type="EMBL" id="MBFR01000258">
    <property type="protein sequence ID" value="PVU90422.1"/>
    <property type="molecule type" value="Genomic_DNA"/>
</dbReference>
<dbReference type="InterPro" id="IPR045255">
    <property type="entry name" value="RanBP1-like"/>
</dbReference>
<dbReference type="PANTHER" id="PTHR23138:SF87">
    <property type="entry name" value="E3 SUMO-PROTEIN LIGASE RANBP2"/>
    <property type="match status" value="1"/>
</dbReference>
<keyword evidence="2" id="KW-0597">Phosphoprotein</keyword>
<dbReference type="GO" id="GO:0005096">
    <property type="term" value="F:GTPase activator activity"/>
    <property type="evidence" value="ECO:0007669"/>
    <property type="project" value="UniProtKB-KW"/>
</dbReference>
<comment type="subunit">
    <text evidence="6">Interacts with RAN (via C-terminus of GTP-bound form) but not with GDP-bound RAN. Identified in a complex composed of RAN, RANGAP1 and RANBP1. Identified in a complex that contains TNPO1, RAN and RANBP1. Identified in a complex that contains CSE1L, KPNA2, RAN and RANBP1. Identified in a complex with nucleotide-free RAN and RCC1.</text>
</comment>
<keyword evidence="1" id="KW-0343">GTPase activation</keyword>
<comment type="caution">
    <text evidence="11">The sequence shown here is derived from an EMBL/GenBank/DDBJ whole genome shotgun (WGS) entry which is preliminary data.</text>
</comment>
<name>A0A2T9YDL0_9FUNG</name>
<dbReference type="SMART" id="SM00160">
    <property type="entry name" value="RanBD"/>
    <property type="match status" value="1"/>
</dbReference>
<dbReference type="PANTHER" id="PTHR23138">
    <property type="entry name" value="RAN BINDING PROTEIN"/>
    <property type="match status" value="1"/>
</dbReference>
<reference evidence="11 12" key="1">
    <citation type="journal article" date="2018" name="MBio">
        <title>Comparative Genomics Reveals the Core Gene Toolbox for the Fungus-Insect Symbiosis.</title>
        <authorList>
            <person name="Wang Y."/>
            <person name="Stata M."/>
            <person name="Wang W."/>
            <person name="Stajich J.E."/>
            <person name="White M.M."/>
            <person name="Moncalvo J.M."/>
        </authorList>
    </citation>
    <scope>NUCLEOTIDE SEQUENCE [LARGE SCALE GENOMIC DNA]</scope>
    <source>
        <strain evidence="11 12">SWE-8-4</strain>
    </source>
</reference>
<dbReference type="Proteomes" id="UP000245383">
    <property type="component" value="Unassembled WGS sequence"/>
</dbReference>
<dbReference type="PROSITE" id="PS50196">
    <property type="entry name" value="RANBD1"/>
    <property type="match status" value="1"/>
</dbReference>